<keyword evidence="1" id="KW-0812">Transmembrane</keyword>
<protein>
    <submittedName>
        <fullName evidence="2">Uncharacterized protein</fullName>
    </submittedName>
</protein>
<sequence>MLDVEVPAGVDSASGRVAGSGAATWTERKRPLLVAGSFVVAILLGVVLGLAWADDEEPATVTTTTELPDNPVLSPALPLVSWATSRVEGTPHKVTLSATERQSVRLPLQWLAAWKVREKTPGSTTPTMDDVTIVKDTLFYGAIEGADSAHDEFWAVAQTEIKDVPETDAPDPHVWKRVGNEPWTLVALGPGACSSIPAKLMTVLSPGICAS</sequence>
<reference evidence="3" key="1">
    <citation type="submission" date="2015-11" db="EMBL/GenBank/DDBJ databases">
        <authorList>
            <person name="Varghese N."/>
        </authorList>
    </citation>
    <scope>NUCLEOTIDE SEQUENCE [LARGE SCALE GENOMIC DNA]</scope>
    <source>
        <strain evidence="3">DSM 45899</strain>
    </source>
</reference>
<feature type="transmembrane region" description="Helical" evidence="1">
    <location>
        <begin position="32"/>
        <end position="53"/>
    </location>
</feature>
<accession>A0A0S4QLW0</accession>
<dbReference type="RefSeq" id="WP_091277027.1">
    <property type="nucleotide sequence ID" value="NZ_FAOZ01000008.1"/>
</dbReference>
<evidence type="ECO:0000313" key="2">
    <source>
        <dbReference type="EMBL" id="CUU56515.1"/>
    </source>
</evidence>
<keyword evidence="3" id="KW-1185">Reference proteome</keyword>
<keyword evidence="1" id="KW-0472">Membrane</keyword>
<keyword evidence="1" id="KW-1133">Transmembrane helix</keyword>
<evidence type="ECO:0000256" key="1">
    <source>
        <dbReference type="SAM" id="Phobius"/>
    </source>
</evidence>
<gene>
    <name evidence="2" type="ORF">Ga0074812_10843</name>
</gene>
<name>A0A0S4QLW0_9ACTN</name>
<dbReference type="Proteomes" id="UP000198802">
    <property type="component" value="Unassembled WGS sequence"/>
</dbReference>
<organism evidence="2 3">
    <name type="scientific">Parafrankia irregularis</name>
    <dbReference type="NCBI Taxonomy" id="795642"/>
    <lineage>
        <taxon>Bacteria</taxon>
        <taxon>Bacillati</taxon>
        <taxon>Actinomycetota</taxon>
        <taxon>Actinomycetes</taxon>
        <taxon>Frankiales</taxon>
        <taxon>Frankiaceae</taxon>
        <taxon>Parafrankia</taxon>
    </lineage>
</organism>
<dbReference type="EMBL" id="FAOZ01000008">
    <property type="protein sequence ID" value="CUU56515.1"/>
    <property type="molecule type" value="Genomic_DNA"/>
</dbReference>
<evidence type="ECO:0000313" key="3">
    <source>
        <dbReference type="Proteomes" id="UP000198802"/>
    </source>
</evidence>
<proteinExistence type="predicted"/>
<dbReference type="AlphaFoldDB" id="A0A0S4QLW0"/>